<feature type="region of interest" description="Disordered" evidence="1">
    <location>
        <begin position="25"/>
        <end position="133"/>
    </location>
</feature>
<keyword evidence="3" id="KW-1185">Reference proteome</keyword>
<reference evidence="2 3" key="1">
    <citation type="submission" date="2020-08" db="EMBL/GenBank/DDBJ databases">
        <title>Genomic Encyclopedia of Type Strains, Phase IV (KMG-IV): sequencing the most valuable type-strain genomes for metagenomic binning, comparative biology and taxonomic classification.</title>
        <authorList>
            <person name="Goeker M."/>
        </authorList>
    </citation>
    <scope>NUCLEOTIDE SEQUENCE [LARGE SCALE GENOMIC DNA]</scope>
    <source>
        <strain evidence="2 3">DSM 29854</strain>
    </source>
</reference>
<gene>
    <name evidence="2" type="ORF">FHS90_004126</name>
</gene>
<dbReference type="EMBL" id="JACJIQ010000021">
    <property type="protein sequence ID" value="MBA9079391.1"/>
    <property type="molecule type" value="Genomic_DNA"/>
</dbReference>
<dbReference type="RefSeq" id="WP_182514292.1">
    <property type="nucleotide sequence ID" value="NZ_JACJIQ010000021.1"/>
</dbReference>
<dbReference type="AlphaFoldDB" id="A0A839H0E2"/>
<protein>
    <submittedName>
        <fullName evidence="2">Uncharacterized protein</fullName>
    </submittedName>
</protein>
<dbReference type="Proteomes" id="UP000563094">
    <property type="component" value="Unassembled WGS sequence"/>
</dbReference>
<proteinExistence type="predicted"/>
<feature type="compositionally biased region" description="Low complexity" evidence="1">
    <location>
        <begin position="84"/>
        <end position="111"/>
    </location>
</feature>
<accession>A0A839H0E2</accession>
<evidence type="ECO:0000313" key="2">
    <source>
        <dbReference type="EMBL" id="MBA9079391.1"/>
    </source>
</evidence>
<organism evidence="2 3">
    <name type="scientific">Rufibacter quisquiliarum</name>
    <dbReference type="NCBI Taxonomy" id="1549639"/>
    <lineage>
        <taxon>Bacteria</taxon>
        <taxon>Pseudomonadati</taxon>
        <taxon>Bacteroidota</taxon>
        <taxon>Cytophagia</taxon>
        <taxon>Cytophagales</taxon>
        <taxon>Hymenobacteraceae</taxon>
        <taxon>Rufibacter</taxon>
    </lineage>
</organism>
<evidence type="ECO:0000256" key="1">
    <source>
        <dbReference type="SAM" id="MobiDB-lite"/>
    </source>
</evidence>
<sequence length="133" mass="13316">MKNTISVIVAAAFFCLVGCSEKKKQTEGFTPQPMNFPSAAAATDSTGAQPAAGAVAVNPPHGQPGHRCDLQVGAPLPSTPQPSPAVTTSAPAPATQVVTPTPVPAPVTTAPGMNPPHGQPGHRCDIQVGAPLK</sequence>
<evidence type="ECO:0000313" key="3">
    <source>
        <dbReference type="Proteomes" id="UP000563094"/>
    </source>
</evidence>
<name>A0A839H0E2_9BACT</name>
<comment type="caution">
    <text evidence="2">The sequence shown here is derived from an EMBL/GenBank/DDBJ whole genome shotgun (WGS) entry which is preliminary data.</text>
</comment>